<protein>
    <recommendedName>
        <fullName evidence="3">Glycosyl transferase family 1 domain-containing protein</fullName>
    </recommendedName>
</protein>
<gene>
    <name evidence="4" type="ORF">NA8A_04100</name>
</gene>
<evidence type="ECO:0000256" key="2">
    <source>
        <dbReference type="ARBA" id="ARBA00022679"/>
    </source>
</evidence>
<dbReference type="SUPFAM" id="SSF53756">
    <property type="entry name" value="UDP-Glycosyltransferase/glycogen phosphorylase"/>
    <property type="match status" value="1"/>
</dbReference>
<proteinExistence type="predicted"/>
<evidence type="ECO:0000313" key="5">
    <source>
        <dbReference type="Proteomes" id="UP000007374"/>
    </source>
</evidence>
<comment type="caution">
    <text evidence="4">The sequence shown here is derived from an EMBL/GenBank/DDBJ whole genome shotgun (WGS) entry which is preliminary data.</text>
</comment>
<dbReference type="AlphaFoldDB" id="K2PSB3"/>
<evidence type="ECO:0000256" key="1">
    <source>
        <dbReference type="ARBA" id="ARBA00022676"/>
    </source>
</evidence>
<dbReference type="PANTHER" id="PTHR12526">
    <property type="entry name" value="GLYCOSYLTRANSFERASE"/>
    <property type="match status" value="1"/>
</dbReference>
<dbReference type="PANTHER" id="PTHR12526:SF629">
    <property type="entry name" value="TEICHURONIC ACID BIOSYNTHESIS GLYCOSYLTRANSFERASE TUAH-RELATED"/>
    <property type="match status" value="1"/>
</dbReference>
<dbReference type="InterPro" id="IPR001296">
    <property type="entry name" value="Glyco_trans_1"/>
</dbReference>
<dbReference type="Pfam" id="PF00534">
    <property type="entry name" value="Glycos_transf_1"/>
    <property type="match status" value="1"/>
</dbReference>
<feature type="domain" description="Glycosyl transferase family 1" evidence="3">
    <location>
        <begin position="9"/>
        <end position="185"/>
    </location>
</feature>
<sequence>MPRDGALAQSLGIPDDVPVIGYIGSFVDYEGLDHLIQACGLLKSRGLTFRLLLVGGDKGGADSKHTLTRDLHSIACDVGIVDWLIMPGRIPHEEVANYYSLIDIAPLPRKPVRVCELVSPLKPVEAMAMGKAVVVPDMPAVSEAVQHEKTGVIYEKGNVLSLSDALANLIENPEKQVKLGNAARAFILENRTWSASARNILGVLQVLAMKNDNVDVER</sequence>
<dbReference type="PATRIC" id="fig|1231190.3.peg.858"/>
<evidence type="ECO:0000313" key="4">
    <source>
        <dbReference type="EMBL" id="EKF43962.1"/>
    </source>
</evidence>
<dbReference type="EMBL" id="AMSI01000002">
    <property type="protein sequence ID" value="EKF43962.1"/>
    <property type="molecule type" value="Genomic_DNA"/>
</dbReference>
<reference evidence="4 5" key="1">
    <citation type="journal article" date="2012" name="J. Bacteriol.">
        <title>Genome Sequence of Nitratireductor indicus Type Strain C115.</title>
        <authorList>
            <person name="Lai Q."/>
            <person name="Li G."/>
            <person name="Yu Z."/>
            <person name="Shao Z."/>
        </authorList>
    </citation>
    <scope>NUCLEOTIDE SEQUENCE [LARGE SCALE GENOMIC DNA]</scope>
    <source>
        <strain evidence="4 5">C115</strain>
    </source>
</reference>
<dbReference type="eggNOG" id="COG0438">
    <property type="taxonomic scope" value="Bacteria"/>
</dbReference>
<dbReference type="GO" id="GO:0016757">
    <property type="term" value="F:glycosyltransferase activity"/>
    <property type="evidence" value="ECO:0007669"/>
    <property type="project" value="UniProtKB-KW"/>
</dbReference>
<accession>K2PSB3</accession>
<dbReference type="Proteomes" id="UP000007374">
    <property type="component" value="Unassembled WGS sequence"/>
</dbReference>
<name>K2PSB3_9HYPH</name>
<keyword evidence="1" id="KW-0328">Glycosyltransferase</keyword>
<dbReference type="CDD" id="cd03801">
    <property type="entry name" value="GT4_PimA-like"/>
    <property type="match status" value="1"/>
</dbReference>
<keyword evidence="5" id="KW-1185">Reference proteome</keyword>
<evidence type="ECO:0000259" key="3">
    <source>
        <dbReference type="Pfam" id="PF00534"/>
    </source>
</evidence>
<dbReference type="Gene3D" id="3.40.50.2000">
    <property type="entry name" value="Glycogen Phosphorylase B"/>
    <property type="match status" value="1"/>
</dbReference>
<keyword evidence="2" id="KW-0808">Transferase</keyword>
<organism evidence="4 5">
    <name type="scientific">Nitratireductor indicus C115</name>
    <dbReference type="NCBI Taxonomy" id="1231190"/>
    <lineage>
        <taxon>Bacteria</taxon>
        <taxon>Pseudomonadati</taxon>
        <taxon>Pseudomonadota</taxon>
        <taxon>Alphaproteobacteria</taxon>
        <taxon>Hyphomicrobiales</taxon>
        <taxon>Phyllobacteriaceae</taxon>
        <taxon>Nitratireductor</taxon>
    </lineage>
</organism>
<dbReference type="STRING" id="721133.SAMN05216176_101495"/>